<dbReference type="InterPro" id="IPR036388">
    <property type="entry name" value="WH-like_DNA-bd_sf"/>
</dbReference>
<reference evidence="6 7" key="1">
    <citation type="submission" date="2023-08" db="EMBL/GenBank/DDBJ databases">
        <title>Pathogen: clinical or host-associated sample.</title>
        <authorList>
            <person name="Hergert J."/>
            <person name="Casey R."/>
            <person name="Wagner J."/>
            <person name="Young E.L."/>
            <person name="Oakeson K.F."/>
        </authorList>
    </citation>
    <scope>NUCLEOTIDE SEQUENCE [LARGE SCALE GENOMIC DNA]</scope>
    <source>
        <strain evidence="6 7">UPHL-collab-2</strain>
        <plasmid evidence="6 7">unnamed1</plasmid>
    </source>
</reference>
<dbReference type="Pfam" id="PF00126">
    <property type="entry name" value="HTH_1"/>
    <property type="match status" value="1"/>
</dbReference>
<dbReference type="PANTHER" id="PTHR30346:SF0">
    <property type="entry name" value="HCA OPERON TRANSCRIPTIONAL ACTIVATOR HCAR"/>
    <property type="match status" value="1"/>
</dbReference>
<evidence type="ECO:0000256" key="2">
    <source>
        <dbReference type="ARBA" id="ARBA00023015"/>
    </source>
</evidence>
<keyword evidence="3" id="KW-0238">DNA-binding</keyword>
<proteinExistence type="inferred from homology"/>
<gene>
    <name evidence="6" type="ORF">Q9315_19185</name>
</gene>
<evidence type="ECO:0000313" key="7">
    <source>
        <dbReference type="Proteomes" id="UP001225788"/>
    </source>
</evidence>
<dbReference type="SUPFAM" id="SSF46785">
    <property type="entry name" value="Winged helix' DNA-binding domain"/>
    <property type="match status" value="1"/>
</dbReference>
<evidence type="ECO:0000256" key="1">
    <source>
        <dbReference type="ARBA" id="ARBA00009437"/>
    </source>
</evidence>
<dbReference type="InterPro" id="IPR005119">
    <property type="entry name" value="LysR_subst-bd"/>
</dbReference>
<geneLocation type="plasmid" evidence="6 7">
    <name>unnamed1</name>
</geneLocation>
<organism evidence="6 7">
    <name type="scientific">Shinella oryzae</name>
    <dbReference type="NCBI Taxonomy" id="2871820"/>
    <lineage>
        <taxon>Bacteria</taxon>
        <taxon>Pseudomonadati</taxon>
        <taxon>Pseudomonadota</taxon>
        <taxon>Alphaproteobacteria</taxon>
        <taxon>Hyphomicrobiales</taxon>
        <taxon>Rhizobiaceae</taxon>
        <taxon>Shinella</taxon>
    </lineage>
</organism>
<dbReference type="PRINTS" id="PR00039">
    <property type="entry name" value="HTHLYSR"/>
</dbReference>
<dbReference type="Gene3D" id="1.10.10.10">
    <property type="entry name" value="Winged helix-like DNA-binding domain superfamily/Winged helix DNA-binding domain"/>
    <property type="match status" value="1"/>
</dbReference>
<evidence type="ECO:0000256" key="4">
    <source>
        <dbReference type="ARBA" id="ARBA00023163"/>
    </source>
</evidence>
<evidence type="ECO:0000256" key="3">
    <source>
        <dbReference type="ARBA" id="ARBA00023125"/>
    </source>
</evidence>
<protein>
    <submittedName>
        <fullName evidence="6">LysR family transcriptional regulator</fullName>
    </submittedName>
</protein>
<dbReference type="PROSITE" id="PS50931">
    <property type="entry name" value="HTH_LYSR"/>
    <property type="match status" value="1"/>
</dbReference>
<keyword evidence="4" id="KW-0804">Transcription</keyword>
<dbReference type="SUPFAM" id="SSF53850">
    <property type="entry name" value="Periplasmic binding protein-like II"/>
    <property type="match status" value="1"/>
</dbReference>
<dbReference type="PANTHER" id="PTHR30346">
    <property type="entry name" value="TRANSCRIPTIONAL DUAL REGULATOR HCAR-RELATED"/>
    <property type="match status" value="1"/>
</dbReference>
<feature type="domain" description="HTH lysR-type" evidence="5">
    <location>
        <begin position="19"/>
        <end position="76"/>
    </location>
</feature>
<dbReference type="RefSeq" id="WP_306162369.1">
    <property type="nucleotide sequence ID" value="NZ_CP132315.1"/>
</dbReference>
<accession>A0ABY9KDE6</accession>
<dbReference type="Gene3D" id="3.40.190.10">
    <property type="entry name" value="Periplasmic binding protein-like II"/>
    <property type="match status" value="2"/>
</dbReference>
<dbReference type="InterPro" id="IPR036390">
    <property type="entry name" value="WH_DNA-bd_sf"/>
</dbReference>
<dbReference type="Proteomes" id="UP001225788">
    <property type="component" value="Plasmid unnamed1"/>
</dbReference>
<dbReference type="Pfam" id="PF03466">
    <property type="entry name" value="LysR_substrate"/>
    <property type="match status" value="1"/>
</dbReference>
<keyword evidence="7" id="KW-1185">Reference proteome</keyword>
<keyword evidence="2" id="KW-0805">Transcription regulation</keyword>
<sequence>MTTIDKEGFANLSSLLMNIQLRHIKSFIVVAQEKSFCRAAELLNVSQPALSQTIIQLETNAGFPLFTRTTRAVSLTPFGEQMLTKALAVSRSMDLFQEEARRVQLALKSELRVGFMIGTAVEFIPAIVKEFERVRPDAILKLKEYDFSDPTAGLISGEVDCGIIRPPMGDEDINIVEITREKCVVCLPTGHPLAAKETVVLADILDEPLIGAPTPGQWRDYWLAGEYRDAQHPAQVVLEVATVESELQAVAMGRAISITADSTARYYARPGVVFRDITDMRECIIGIGHRGSPTALMADFIDVVRRISSSI</sequence>
<dbReference type="EMBL" id="CP132315">
    <property type="protein sequence ID" value="WLS05985.1"/>
    <property type="molecule type" value="Genomic_DNA"/>
</dbReference>
<evidence type="ECO:0000313" key="6">
    <source>
        <dbReference type="EMBL" id="WLS05985.1"/>
    </source>
</evidence>
<dbReference type="InterPro" id="IPR000847">
    <property type="entry name" value="LysR_HTH_N"/>
</dbReference>
<dbReference type="CDD" id="cd08414">
    <property type="entry name" value="PBP2_LTTR_aromatics_like"/>
    <property type="match status" value="1"/>
</dbReference>
<name>A0ABY9KDE6_9HYPH</name>
<comment type="similarity">
    <text evidence="1">Belongs to the LysR transcriptional regulatory family.</text>
</comment>
<evidence type="ECO:0000259" key="5">
    <source>
        <dbReference type="PROSITE" id="PS50931"/>
    </source>
</evidence>
<keyword evidence="6" id="KW-0614">Plasmid</keyword>